<dbReference type="Gene3D" id="1.10.10.10">
    <property type="entry name" value="Winged helix-like DNA-binding domain superfamily/Winged helix DNA-binding domain"/>
    <property type="match status" value="1"/>
</dbReference>
<dbReference type="Gene3D" id="1.25.40.10">
    <property type="entry name" value="Tetratricopeptide repeat domain"/>
    <property type="match status" value="2"/>
</dbReference>
<name>A0A1M5S0P8_9FIRM</name>
<dbReference type="GO" id="GO:0005524">
    <property type="term" value="F:ATP binding"/>
    <property type="evidence" value="ECO:0007669"/>
    <property type="project" value="UniProtKB-KW"/>
</dbReference>
<proteinExistence type="predicted"/>
<dbReference type="SUPFAM" id="SSF48452">
    <property type="entry name" value="TPR-like"/>
    <property type="match status" value="3"/>
</dbReference>
<reference evidence="5" key="1">
    <citation type="submission" date="2016-11" db="EMBL/GenBank/DDBJ databases">
        <authorList>
            <person name="Varghese N."/>
            <person name="Submissions S."/>
        </authorList>
    </citation>
    <scope>NUCLEOTIDE SEQUENCE [LARGE SCALE GENOMIC DNA]</scope>
    <source>
        <strain evidence="5">DSM 13643</strain>
    </source>
</reference>
<dbReference type="EMBL" id="FQXO01000009">
    <property type="protein sequence ID" value="SHH32212.1"/>
    <property type="molecule type" value="Genomic_DNA"/>
</dbReference>
<evidence type="ECO:0000256" key="1">
    <source>
        <dbReference type="ARBA" id="ARBA00022741"/>
    </source>
</evidence>
<dbReference type="Proteomes" id="UP000183967">
    <property type="component" value="Unassembled WGS sequence"/>
</dbReference>
<keyword evidence="1" id="KW-0547">Nucleotide-binding</keyword>
<dbReference type="SMART" id="SM00028">
    <property type="entry name" value="TPR"/>
    <property type="match status" value="6"/>
</dbReference>
<evidence type="ECO:0000313" key="5">
    <source>
        <dbReference type="Proteomes" id="UP000183967"/>
    </source>
</evidence>
<dbReference type="Pfam" id="PF13181">
    <property type="entry name" value="TPR_8"/>
    <property type="match status" value="1"/>
</dbReference>
<dbReference type="InterPro" id="IPR041664">
    <property type="entry name" value="AAA_16"/>
</dbReference>
<evidence type="ECO:0000256" key="2">
    <source>
        <dbReference type="ARBA" id="ARBA00022840"/>
    </source>
</evidence>
<dbReference type="Pfam" id="PF13191">
    <property type="entry name" value="AAA_16"/>
    <property type="match status" value="1"/>
</dbReference>
<dbReference type="GO" id="GO:0005737">
    <property type="term" value="C:cytoplasm"/>
    <property type="evidence" value="ECO:0007669"/>
    <property type="project" value="TreeGrafter"/>
</dbReference>
<organism evidence="4 5">
    <name type="scientific">Caloranaerobacter azorensis DSM 13643</name>
    <dbReference type="NCBI Taxonomy" id="1121264"/>
    <lineage>
        <taxon>Bacteria</taxon>
        <taxon>Bacillati</taxon>
        <taxon>Bacillota</taxon>
        <taxon>Tissierellia</taxon>
        <taxon>Tissierellales</taxon>
        <taxon>Thermohalobacteraceae</taxon>
        <taxon>Caloranaerobacter</taxon>
    </lineage>
</organism>
<sequence length="1025" mass="120936">MTPICVKLFDIPTVIKDGKKITFPLRKAEALFYYLVVNKKATRDELASLLWGELSERKAKKNLRNTMYKIRKSFEMDIIISPQKHIVMLNPDIDLNIDLDIFLSDSDNDIEAYSGEFLKGFLVKDAQKFDEWLINTREKFKEIYISKLYKRINESQLKQEYDLVEKYAKLLIEADEFDEKAHRILIKLYSSKGAYNKAIDIYNKLLKRLASELGITPESETKRLYENILLMRDSKEKEDLSNKEFFYGRNEELQFLEKNYKEFVYGKSSKSVLIIGEAGIGKTRLKDKFLSMIDKEDVYIIEANCYQVEEDYLLKPWNTILDKLINIIKIENIDVPALWKNIISCIFPVFADESVQLNINPVEKIDSLKYQVVEDVILSIFKKVSRKKKILLIFEDLHWMDDMSLSLLSKLILHDENNNINLLGTLRNVCSYKIERFTALLIKYNKLEKIFLSRFTKSEVEDFLSKALPGHRFTEELKNRIYEETEGNTFFLVEFLNTVKEKGNINFMTSKIQDILKSRLLGISDDGRKIINIISLFFDEASLDIIKEVSGKSEFEIIEIIEELKNKYIIKEIVQEDKISYKFTHQKLREFVYFEQSQTMRRLLHNRIGSILERNLKNNNSDMLLYPKIIYHFSNGGNKLATLKYSIKNVDRYLDFSHELFPELTNVPIKDKGYLYITKDKAIKYLNDIEKLLDEVKKKEGLTEDIIKLEIAFFHMKGRYLIREGEYDRGIDYIKRVINKSIEVGEYRYALKGYRQMIYYSIQTHNSDTMKKYLDLGLKLARQLEYKKDIAILLRLKGVNKIMSGEYKKAEEFLKESIRMFTILNQDEDRYSLNIAAAYNYIGEIRRHNMSFSTALTFYDKAIKICEDKKVIRGLTIFTTNAGQAAYDMGDYHRARQYLRKALDVYNHIDTLWGRSTAEGYMALLYIQEGKYKEALESLKRADYFSKKLKSPYELGLIYRVKAEIRSKMGKNQFLNDIFKDYLNKDLKYYCDCGIELLKKVRESYEVDILKALRKELRFDEKVYD</sequence>
<dbReference type="InterPro" id="IPR019734">
    <property type="entry name" value="TPR_rpt"/>
</dbReference>
<accession>A0A1M5S0P8</accession>
<dbReference type="RefSeq" id="WP_073195028.1">
    <property type="nucleotide sequence ID" value="NZ_FQXO01000009.1"/>
</dbReference>
<keyword evidence="5" id="KW-1185">Reference proteome</keyword>
<dbReference type="InterPro" id="IPR036388">
    <property type="entry name" value="WH-like_DNA-bd_sf"/>
</dbReference>
<evidence type="ECO:0000259" key="3">
    <source>
        <dbReference type="SMART" id="SM01043"/>
    </source>
</evidence>
<dbReference type="GO" id="GO:0004016">
    <property type="term" value="F:adenylate cyclase activity"/>
    <property type="evidence" value="ECO:0007669"/>
    <property type="project" value="TreeGrafter"/>
</dbReference>
<feature type="domain" description="Bacterial transcriptional activator" evidence="3">
    <location>
        <begin position="97"/>
        <end position="229"/>
    </location>
</feature>
<keyword evidence="2" id="KW-0067">ATP-binding</keyword>
<dbReference type="Pfam" id="PF03704">
    <property type="entry name" value="BTAD"/>
    <property type="match status" value="1"/>
</dbReference>
<protein>
    <submittedName>
        <fullName evidence="4">Predicted ATPase</fullName>
    </submittedName>
</protein>
<dbReference type="SUPFAM" id="SSF52540">
    <property type="entry name" value="P-loop containing nucleoside triphosphate hydrolases"/>
    <property type="match status" value="1"/>
</dbReference>
<evidence type="ECO:0000313" key="4">
    <source>
        <dbReference type="EMBL" id="SHH32212.1"/>
    </source>
</evidence>
<dbReference type="PANTHER" id="PTHR16305">
    <property type="entry name" value="TESTICULAR SOLUBLE ADENYLYL CYCLASE"/>
    <property type="match status" value="1"/>
</dbReference>
<dbReference type="PANTHER" id="PTHR16305:SF28">
    <property type="entry name" value="GUANYLATE CYCLASE DOMAIN-CONTAINING PROTEIN"/>
    <property type="match status" value="1"/>
</dbReference>
<dbReference type="AlphaFoldDB" id="A0A1M5S0P8"/>
<dbReference type="OrthoDB" id="190810at2"/>
<dbReference type="SMART" id="SM01043">
    <property type="entry name" value="BTAD"/>
    <property type="match status" value="1"/>
</dbReference>
<dbReference type="InterPro" id="IPR005158">
    <property type="entry name" value="BTAD"/>
</dbReference>
<dbReference type="InterPro" id="IPR027417">
    <property type="entry name" value="P-loop_NTPase"/>
</dbReference>
<dbReference type="InterPro" id="IPR011990">
    <property type="entry name" value="TPR-like_helical_dom_sf"/>
</dbReference>
<gene>
    <name evidence="4" type="ORF">SAMN02745135_00429</name>
</gene>
<dbReference type="Gene3D" id="3.40.50.300">
    <property type="entry name" value="P-loop containing nucleotide triphosphate hydrolases"/>
    <property type="match status" value="1"/>
</dbReference>